<organism evidence="2">
    <name type="scientific">Acinetobacter baumannii</name>
    <dbReference type="NCBI Taxonomy" id="470"/>
    <lineage>
        <taxon>Bacteria</taxon>
        <taxon>Pseudomonadati</taxon>
        <taxon>Pseudomonadota</taxon>
        <taxon>Gammaproteobacteria</taxon>
        <taxon>Moraxellales</taxon>
        <taxon>Moraxellaceae</taxon>
        <taxon>Acinetobacter</taxon>
        <taxon>Acinetobacter calcoaceticus/baumannii complex</taxon>
    </lineage>
</organism>
<sequence>MIVTGQPKSEDLVELQNYIVSTLAKDYNVLVSKDDPILVAVIINKLCLDYASKNAVNAFNESVGQIEQVHVQSINAAKKISEELITHAGRYIESEVKEIFQAQTEKLQKEVAALDLQVKNSISPILQNGKISHEKQVTYLTYVCIFLACLTVMNIGIFLLK</sequence>
<evidence type="ECO:0000256" key="1">
    <source>
        <dbReference type="SAM" id="Phobius"/>
    </source>
</evidence>
<dbReference type="EMBL" id="KX118105">
    <property type="protein sequence ID" value="AOB42343.1"/>
    <property type="molecule type" value="Genomic_DNA"/>
</dbReference>
<keyword evidence="1" id="KW-0472">Membrane</keyword>
<keyword evidence="1" id="KW-0812">Transmembrane</keyword>
<keyword evidence="2" id="KW-0614">Plasmid</keyword>
<dbReference type="AlphaFoldDB" id="A0A1B2RCL1"/>
<evidence type="ECO:0000313" key="2">
    <source>
        <dbReference type="EMBL" id="AOB42343.1"/>
    </source>
</evidence>
<keyword evidence="1" id="KW-1133">Transmembrane helix</keyword>
<feature type="transmembrane region" description="Helical" evidence="1">
    <location>
        <begin position="139"/>
        <end position="160"/>
    </location>
</feature>
<dbReference type="RefSeq" id="WP_029746987.1">
    <property type="nucleotide sequence ID" value="NZ_JAMKXD010000013.1"/>
</dbReference>
<accession>A0A1B2RCL1</accession>
<name>A0A1B2RCL1_ACIBA</name>
<proteinExistence type="predicted"/>
<evidence type="ECO:0008006" key="3">
    <source>
        <dbReference type="Google" id="ProtNLM"/>
    </source>
</evidence>
<reference evidence="2" key="1">
    <citation type="journal article" date="2016" name="Gut Pathog.">
        <title>Genome sequence of OXA-23 producing Acinetobacter baumannii IHIT7853, a carbapenem-resistant strain from a cat belonging to international clone IC1.</title>
        <authorList>
            <person name="Ewers C."/>
            <person name="Klotz P."/>
            <person name="Scheufen S."/>
            <person name="Leidner U."/>
            <person name="Gottig S."/>
            <person name="Semmler T."/>
        </authorList>
    </citation>
    <scope>NUCLEOTIDE SEQUENCE</scope>
    <source>
        <strain evidence="2">IHIT7853</strain>
        <plasmid evidence="2">IHIT7853-OXA-23</plasmid>
    </source>
</reference>
<protein>
    <recommendedName>
        <fullName evidence="3">Conjugal transfer protein TraM</fullName>
    </recommendedName>
</protein>
<geneLocation type="plasmid" evidence="2">
    <name>IHIT7853-OXA-23</name>
</geneLocation>